<evidence type="ECO:0000313" key="1">
    <source>
        <dbReference type="EMBL" id="PKU39649.1"/>
    </source>
</evidence>
<evidence type="ECO:0000313" key="2">
    <source>
        <dbReference type="Proteomes" id="UP000233556"/>
    </source>
</evidence>
<reference evidence="2" key="1">
    <citation type="submission" date="2017-11" db="EMBL/GenBank/DDBJ databases">
        <authorList>
            <person name="Lima N.C."/>
            <person name="Parody-Merino A.M."/>
            <person name="Battley P.F."/>
            <person name="Fidler A.E."/>
            <person name="Prosdocimi F."/>
        </authorList>
    </citation>
    <scope>NUCLEOTIDE SEQUENCE [LARGE SCALE GENOMIC DNA]</scope>
</reference>
<reference evidence="2" key="2">
    <citation type="submission" date="2017-12" db="EMBL/GenBank/DDBJ databases">
        <title>Genome sequence of the Bar-tailed Godwit (Limosa lapponica baueri).</title>
        <authorList>
            <person name="Lima N.C.B."/>
            <person name="Parody-Merino A.M."/>
            <person name="Battley P.F."/>
            <person name="Fidler A.E."/>
            <person name="Prosdocimi F."/>
        </authorList>
    </citation>
    <scope>NUCLEOTIDE SEQUENCE [LARGE SCALE GENOMIC DNA]</scope>
</reference>
<proteinExistence type="predicted"/>
<name>A0A2I0U0W1_LIMLA</name>
<protein>
    <submittedName>
        <fullName evidence="1">Uncharacterized protein</fullName>
    </submittedName>
</protein>
<accession>A0A2I0U0W1</accession>
<organism evidence="1 2">
    <name type="scientific">Limosa lapponica baueri</name>
    <dbReference type="NCBI Taxonomy" id="1758121"/>
    <lineage>
        <taxon>Eukaryota</taxon>
        <taxon>Metazoa</taxon>
        <taxon>Chordata</taxon>
        <taxon>Craniata</taxon>
        <taxon>Vertebrata</taxon>
        <taxon>Euteleostomi</taxon>
        <taxon>Archelosauria</taxon>
        <taxon>Archosauria</taxon>
        <taxon>Dinosauria</taxon>
        <taxon>Saurischia</taxon>
        <taxon>Theropoda</taxon>
        <taxon>Coelurosauria</taxon>
        <taxon>Aves</taxon>
        <taxon>Neognathae</taxon>
        <taxon>Neoaves</taxon>
        <taxon>Charadriiformes</taxon>
        <taxon>Scolopacidae</taxon>
        <taxon>Limosa</taxon>
    </lineage>
</organism>
<gene>
    <name evidence="1" type="ORF">llap_10047</name>
</gene>
<dbReference type="Proteomes" id="UP000233556">
    <property type="component" value="Unassembled WGS sequence"/>
</dbReference>
<keyword evidence="2" id="KW-1185">Reference proteome</keyword>
<dbReference type="AlphaFoldDB" id="A0A2I0U0W1"/>
<sequence length="90" mass="9806">MSVSKGSLKVILTSSSSESSTHVQEWTYRHHASSCSPAEPCSYAEGPVLDAVINKPKYEEILGMSPVVLRGVIAAQVLKLDIQVLPNYYL</sequence>
<dbReference type="EMBL" id="KZ506436">
    <property type="protein sequence ID" value="PKU39649.1"/>
    <property type="molecule type" value="Genomic_DNA"/>
</dbReference>